<evidence type="ECO:0000313" key="3">
    <source>
        <dbReference type="Proteomes" id="UP000636800"/>
    </source>
</evidence>
<dbReference type="AlphaFoldDB" id="A0A835R2C5"/>
<name>A0A835R2C5_VANPL</name>
<evidence type="ECO:0000313" key="2">
    <source>
        <dbReference type="EMBL" id="KAG0478922.1"/>
    </source>
</evidence>
<proteinExistence type="predicted"/>
<dbReference type="Proteomes" id="UP000639772">
    <property type="component" value="Chromosome 6"/>
</dbReference>
<keyword evidence="3" id="KW-1185">Reference proteome</keyword>
<accession>A0A835R2C5</accession>
<evidence type="ECO:0000313" key="4">
    <source>
        <dbReference type="Proteomes" id="UP000639772"/>
    </source>
</evidence>
<dbReference type="EMBL" id="JADCNM010000006">
    <property type="protein sequence ID" value="KAG0478922.1"/>
    <property type="molecule type" value="Genomic_DNA"/>
</dbReference>
<dbReference type="EMBL" id="JADCNL010000006">
    <property type="protein sequence ID" value="KAG0477237.1"/>
    <property type="molecule type" value="Genomic_DNA"/>
</dbReference>
<dbReference type="Proteomes" id="UP000636800">
    <property type="component" value="Chromosome 6"/>
</dbReference>
<gene>
    <name evidence="2" type="ORF">HPP92_013641</name>
    <name evidence="1" type="ORF">HPP92_014078</name>
</gene>
<protein>
    <submittedName>
        <fullName evidence="2">Uncharacterized protein</fullName>
    </submittedName>
</protein>
<comment type="caution">
    <text evidence="2">The sequence shown here is derived from an EMBL/GenBank/DDBJ whole genome shotgun (WGS) entry which is preliminary data.</text>
</comment>
<sequence>MATTVVRTKSPTNLSGGTIWAITVDRTQGEPSGIEDDEGILAVFWAPPCQEITGR</sequence>
<reference evidence="3 4" key="1">
    <citation type="journal article" date="2020" name="Nat. Food">
        <title>A phased Vanilla planifolia genome enables genetic improvement of flavour and production.</title>
        <authorList>
            <person name="Hasing T."/>
            <person name="Tang H."/>
            <person name="Brym M."/>
            <person name="Khazi F."/>
            <person name="Huang T."/>
            <person name="Chambers A.H."/>
        </authorList>
    </citation>
    <scope>NUCLEOTIDE SEQUENCE [LARGE SCALE GENOMIC DNA]</scope>
    <source>
        <tissue evidence="2">Leaf</tissue>
    </source>
</reference>
<organism evidence="2 4">
    <name type="scientific">Vanilla planifolia</name>
    <name type="common">Vanilla</name>
    <dbReference type="NCBI Taxonomy" id="51239"/>
    <lineage>
        <taxon>Eukaryota</taxon>
        <taxon>Viridiplantae</taxon>
        <taxon>Streptophyta</taxon>
        <taxon>Embryophyta</taxon>
        <taxon>Tracheophyta</taxon>
        <taxon>Spermatophyta</taxon>
        <taxon>Magnoliopsida</taxon>
        <taxon>Liliopsida</taxon>
        <taxon>Asparagales</taxon>
        <taxon>Orchidaceae</taxon>
        <taxon>Vanilloideae</taxon>
        <taxon>Vanilleae</taxon>
        <taxon>Vanilla</taxon>
    </lineage>
</organism>
<evidence type="ECO:0000313" key="1">
    <source>
        <dbReference type="EMBL" id="KAG0477237.1"/>
    </source>
</evidence>